<dbReference type="Proteomes" id="UP001524569">
    <property type="component" value="Unassembled WGS sequence"/>
</dbReference>
<dbReference type="EMBL" id="JANIBM010000003">
    <property type="protein sequence ID" value="MCQ8180123.1"/>
    <property type="molecule type" value="Genomic_DNA"/>
</dbReference>
<feature type="transmembrane region" description="Helical" evidence="1">
    <location>
        <begin position="84"/>
        <end position="106"/>
    </location>
</feature>
<feature type="transmembrane region" description="Helical" evidence="1">
    <location>
        <begin position="150"/>
        <end position="168"/>
    </location>
</feature>
<organism evidence="2 3">
    <name type="scientific">Methylomonas aurea</name>
    <dbReference type="NCBI Taxonomy" id="2952224"/>
    <lineage>
        <taxon>Bacteria</taxon>
        <taxon>Pseudomonadati</taxon>
        <taxon>Pseudomonadota</taxon>
        <taxon>Gammaproteobacteria</taxon>
        <taxon>Methylococcales</taxon>
        <taxon>Methylococcaceae</taxon>
        <taxon>Methylomonas</taxon>
    </lineage>
</organism>
<dbReference type="RefSeq" id="WP_256609502.1">
    <property type="nucleotide sequence ID" value="NZ_JANIBM010000003.1"/>
</dbReference>
<keyword evidence="3" id="KW-1185">Reference proteome</keyword>
<reference evidence="2 3" key="1">
    <citation type="submission" date="2022-07" db="EMBL/GenBank/DDBJ databases">
        <title>Methylomonas rivi sp. nov., Methylomonas rosea sp. nov., Methylomonas aureus sp. nov. and Methylomonas subterranea sp. nov., four novel methanotrophs isolated from a freshwater creek and the deep terrestrial subsurface.</title>
        <authorList>
            <person name="Abin C."/>
            <person name="Sankaranarayanan K."/>
            <person name="Garner C."/>
            <person name="Sindelar R."/>
            <person name="Kotary K."/>
            <person name="Garner R."/>
            <person name="Barclay S."/>
            <person name="Lawson P."/>
            <person name="Krumholz L."/>
        </authorList>
    </citation>
    <scope>NUCLEOTIDE SEQUENCE [LARGE SCALE GENOMIC DNA]</scope>
    <source>
        <strain evidence="2 3">SURF-1</strain>
    </source>
</reference>
<name>A0ABT1UE55_9GAMM</name>
<feature type="transmembrane region" description="Helical" evidence="1">
    <location>
        <begin position="55"/>
        <end position="72"/>
    </location>
</feature>
<evidence type="ECO:0000313" key="3">
    <source>
        <dbReference type="Proteomes" id="UP001524569"/>
    </source>
</evidence>
<keyword evidence="1" id="KW-1133">Transmembrane helix</keyword>
<feature type="transmembrane region" description="Helical" evidence="1">
    <location>
        <begin position="118"/>
        <end position="138"/>
    </location>
</feature>
<evidence type="ECO:0000256" key="1">
    <source>
        <dbReference type="SAM" id="Phobius"/>
    </source>
</evidence>
<keyword evidence="1" id="KW-0812">Transmembrane</keyword>
<evidence type="ECO:0000313" key="2">
    <source>
        <dbReference type="EMBL" id="MCQ8180123.1"/>
    </source>
</evidence>
<proteinExistence type="predicted"/>
<gene>
    <name evidence="2" type="ORF">NP603_03285</name>
</gene>
<sequence length="170" mass="19391">MTLLLKYLSSCWFLNNPADLVPPNSFMWKNVAFYLVSGIIVESLIADPADGTLEVLGRTIMAFSSVAVLLLVEKKWSLFSQLYTSIFVCENFIMTLAIAAEGLDYWLVLKHHPYREEIGIGIAVFLVVWYISIVSYIFRGFFKYPTSTSVIYAFSYFVMTYGIPMLLMDI</sequence>
<accession>A0ABT1UE55</accession>
<protein>
    <submittedName>
        <fullName evidence="2">Uncharacterized protein</fullName>
    </submittedName>
</protein>
<comment type="caution">
    <text evidence="2">The sequence shown here is derived from an EMBL/GenBank/DDBJ whole genome shotgun (WGS) entry which is preliminary data.</text>
</comment>
<keyword evidence="1" id="KW-0472">Membrane</keyword>